<sequence length="101" mass="11578">MRYRFSADGRYASREAAEYTVPSGRFVFHRIQQGTYTAAGDKLELKPEKSTRIRKMPEDPAGDYPEVPEPLETRAFTFRADLDSLHLHESGRYALVLLRAT</sequence>
<evidence type="ECO:0000313" key="2">
    <source>
        <dbReference type="Proteomes" id="UP000597656"/>
    </source>
</evidence>
<gene>
    <name evidence="1" type="ORF">GCM10011609_10430</name>
</gene>
<accession>A0ABQ2HEG7</accession>
<reference evidence="2" key="1">
    <citation type="journal article" date="2019" name="Int. J. Syst. Evol. Microbiol.">
        <title>The Global Catalogue of Microorganisms (GCM) 10K type strain sequencing project: providing services to taxonomists for standard genome sequencing and annotation.</title>
        <authorList>
            <consortium name="The Broad Institute Genomics Platform"/>
            <consortium name="The Broad Institute Genome Sequencing Center for Infectious Disease"/>
            <person name="Wu L."/>
            <person name="Ma J."/>
        </authorList>
    </citation>
    <scope>NUCLEOTIDE SEQUENCE [LARGE SCALE GENOMIC DNA]</scope>
    <source>
        <strain evidence="2">CGMCC 4.7319</strain>
    </source>
</reference>
<dbReference type="Proteomes" id="UP000597656">
    <property type="component" value="Unassembled WGS sequence"/>
</dbReference>
<comment type="caution">
    <text evidence="1">The sequence shown here is derived from an EMBL/GenBank/DDBJ whole genome shotgun (WGS) entry which is preliminary data.</text>
</comment>
<name>A0ABQ2HEG7_9PSEU</name>
<proteinExistence type="predicted"/>
<organism evidence="1 2">
    <name type="scientific">Lentzea pudingi</name>
    <dbReference type="NCBI Taxonomy" id="1789439"/>
    <lineage>
        <taxon>Bacteria</taxon>
        <taxon>Bacillati</taxon>
        <taxon>Actinomycetota</taxon>
        <taxon>Actinomycetes</taxon>
        <taxon>Pseudonocardiales</taxon>
        <taxon>Pseudonocardiaceae</taxon>
        <taxon>Lentzea</taxon>
    </lineage>
</organism>
<dbReference type="EMBL" id="BMNC01000001">
    <property type="protein sequence ID" value="GGM76422.1"/>
    <property type="molecule type" value="Genomic_DNA"/>
</dbReference>
<keyword evidence="2" id="KW-1185">Reference proteome</keyword>
<protein>
    <submittedName>
        <fullName evidence="1">Uncharacterized protein</fullName>
    </submittedName>
</protein>
<evidence type="ECO:0000313" key="1">
    <source>
        <dbReference type="EMBL" id="GGM76422.1"/>
    </source>
</evidence>